<dbReference type="Gene3D" id="3.90.70.10">
    <property type="entry name" value="Cysteine proteinases"/>
    <property type="match status" value="1"/>
</dbReference>
<dbReference type="EMBL" id="QYUR01000003">
    <property type="protein sequence ID" value="RJG11145.1"/>
    <property type="molecule type" value="Genomic_DNA"/>
</dbReference>
<name>A0A418XF60_9PSED</name>
<sequence length="224" mass="24104">MLAFALLLPLAGCVSSAVAPAIQRLPERVELSGVPFFAQTADEGAPGALAILLSQQDVVTTPGLVAKKMQLPGSEARLQQNMQRVVNEYGLLVYPLGADLPELLAQVAAGFPVLVRINNGFGWVSSPRYAVLIGYDRAEQTLLLRSGRDRRLSMDFDDFESAWNAVGHWAVLVQAPAQLPANVDQQRWLTGAAELEQAGQKLAASNAYRAFERSSSSSQTKTAP</sequence>
<gene>
    <name evidence="2" type="ORF">D3879_14980</name>
</gene>
<protein>
    <submittedName>
        <fullName evidence="2">Peptidase C39 family protein</fullName>
    </submittedName>
</protein>
<proteinExistence type="predicted"/>
<feature type="signal peptide" evidence="1">
    <location>
        <begin position="1"/>
        <end position="19"/>
    </location>
</feature>
<dbReference type="CDD" id="cd02549">
    <property type="entry name" value="Peptidase_C39A"/>
    <property type="match status" value="1"/>
</dbReference>
<evidence type="ECO:0000313" key="2">
    <source>
        <dbReference type="EMBL" id="RJG11145.1"/>
    </source>
</evidence>
<keyword evidence="1" id="KW-0732">Signal</keyword>
<feature type="chain" id="PRO_5019067892" evidence="1">
    <location>
        <begin position="20"/>
        <end position="224"/>
    </location>
</feature>
<evidence type="ECO:0000313" key="3">
    <source>
        <dbReference type="Proteomes" id="UP000284021"/>
    </source>
</evidence>
<dbReference type="OrthoDB" id="5611441at2"/>
<dbReference type="InterPro" id="IPR039563">
    <property type="entry name" value="Peptidase_C39_single_dom"/>
</dbReference>
<keyword evidence="3" id="KW-1185">Reference proteome</keyword>
<comment type="caution">
    <text evidence="2">The sequence shown here is derived from an EMBL/GenBank/DDBJ whole genome shotgun (WGS) entry which is preliminary data.</text>
</comment>
<dbReference type="NCBIfam" id="NF033920">
    <property type="entry name" value="C39_PA2778_fam"/>
    <property type="match status" value="1"/>
</dbReference>
<dbReference type="AlphaFoldDB" id="A0A418XF60"/>
<reference evidence="2 3" key="1">
    <citation type="submission" date="2018-09" db="EMBL/GenBank/DDBJ databases">
        <authorList>
            <person name="Zhu H."/>
        </authorList>
    </citation>
    <scope>NUCLEOTIDE SEQUENCE [LARGE SCALE GENOMIC DNA]</scope>
    <source>
        <strain evidence="2 3">K1S02-6</strain>
    </source>
</reference>
<accession>A0A418XF60</accession>
<organism evidence="2 3">
    <name type="scientific">Pseudomonas cavernicola</name>
    <dbReference type="NCBI Taxonomy" id="2320866"/>
    <lineage>
        <taxon>Bacteria</taxon>
        <taxon>Pseudomonadati</taxon>
        <taxon>Pseudomonadota</taxon>
        <taxon>Gammaproteobacteria</taxon>
        <taxon>Pseudomonadales</taxon>
        <taxon>Pseudomonadaceae</taxon>
        <taxon>Pseudomonas</taxon>
    </lineage>
</organism>
<dbReference type="Proteomes" id="UP000284021">
    <property type="component" value="Unassembled WGS sequence"/>
</dbReference>
<evidence type="ECO:0000256" key="1">
    <source>
        <dbReference type="SAM" id="SignalP"/>
    </source>
</evidence>